<accession>A0A835Z3B6</accession>
<protein>
    <submittedName>
        <fullName evidence="2">Uncharacterized protein</fullName>
    </submittedName>
</protein>
<comment type="caution">
    <text evidence="2">The sequence shown here is derived from an EMBL/GenBank/DDBJ whole genome shotgun (WGS) entry which is preliminary data.</text>
</comment>
<feature type="compositionally biased region" description="Low complexity" evidence="1">
    <location>
        <begin position="73"/>
        <end position="88"/>
    </location>
</feature>
<keyword evidence="3" id="KW-1185">Reference proteome</keyword>
<proteinExistence type="predicted"/>
<gene>
    <name evidence="2" type="ORF">JKP88DRAFT_348343</name>
</gene>
<sequence>MASEAMQCEGFETEPEPRASDVPSEDARSPEQPEAEEDMPLLFMDGLPRNYLNSAAIASLASLIDSDSDSESGGDAAAPAPDAKPPAAGAGGGHAAVGGRAQAAASERRRQRQQGRAPYARPASDDAPSRSSGSARHASAGEAQILLSLWKM</sequence>
<feature type="compositionally biased region" description="Basic and acidic residues" evidence="1">
    <location>
        <begin position="15"/>
        <end position="31"/>
    </location>
</feature>
<feature type="region of interest" description="Disordered" evidence="1">
    <location>
        <begin position="1"/>
        <end position="42"/>
    </location>
</feature>
<reference evidence="2" key="1">
    <citation type="submission" date="2021-02" db="EMBL/GenBank/DDBJ databases">
        <title>First Annotated Genome of the Yellow-green Alga Tribonema minus.</title>
        <authorList>
            <person name="Mahan K.M."/>
        </authorList>
    </citation>
    <scope>NUCLEOTIDE SEQUENCE</scope>
    <source>
        <strain evidence="2">UTEX B ZZ1240</strain>
    </source>
</reference>
<evidence type="ECO:0000313" key="3">
    <source>
        <dbReference type="Proteomes" id="UP000664859"/>
    </source>
</evidence>
<evidence type="ECO:0000313" key="2">
    <source>
        <dbReference type="EMBL" id="KAG5184882.1"/>
    </source>
</evidence>
<feature type="region of interest" description="Disordered" evidence="1">
    <location>
        <begin position="64"/>
        <end position="139"/>
    </location>
</feature>
<name>A0A835Z3B6_9STRA</name>
<dbReference type="EMBL" id="JAFCMP010000146">
    <property type="protein sequence ID" value="KAG5184882.1"/>
    <property type="molecule type" value="Genomic_DNA"/>
</dbReference>
<dbReference type="AlphaFoldDB" id="A0A835Z3B6"/>
<feature type="compositionally biased region" description="Low complexity" evidence="1">
    <location>
        <begin position="129"/>
        <end position="139"/>
    </location>
</feature>
<evidence type="ECO:0000256" key="1">
    <source>
        <dbReference type="SAM" id="MobiDB-lite"/>
    </source>
</evidence>
<organism evidence="2 3">
    <name type="scientific">Tribonema minus</name>
    <dbReference type="NCBI Taxonomy" id="303371"/>
    <lineage>
        <taxon>Eukaryota</taxon>
        <taxon>Sar</taxon>
        <taxon>Stramenopiles</taxon>
        <taxon>Ochrophyta</taxon>
        <taxon>PX clade</taxon>
        <taxon>Xanthophyceae</taxon>
        <taxon>Tribonematales</taxon>
        <taxon>Tribonemataceae</taxon>
        <taxon>Tribonema</taxon>
    </lineage>
</organism>
<dbReference type="Proteomes" id="UP000664859">
    <property type="component" value="Unassembled WGS sequence"/>
</dbReference>